<organism evidence="1 2">
    <name type="scientific">Methylophaga nitratireducenticrescens</name>
    <dbReference type="NCBI Taxonomy" id="754476"/>
    <lineage>
        <taxon>Bacteria</taxon>
        <taxon>Pseudomonadati</taxon>
        <taxon>Pseudomonadota</taxon>
        <taxon>Gammaproteobacteria</taxon>
        <taxon>Thiotrichales</taxon>
        <taxon>Piscirickettsiaceae</taxon>
        <taxon>Methylophaga</taxon>
    </lineage>
</organism>
<dbReference type="CDD" id="cd00198">
    <property type="entry name" value="vWFA"/>
    <property type="match status" value="1"/>
</dbReference>
<evidence type="ECO:0000313" key="2">
    <source>
        <dbReference type="Proteomes" id="UP000009144"/>
    </source>
</evidence>
<dbReference type="Gene3D" id="3.40.50.410">
    <property type="entry name" value="von Willebrand factor, type A domain"/>
    <property type="match status" value="1"/>
</dbReference>
<dbReference type="EMBL" id="CP003390">
    <property type="protein sequence ID" value="AFI83374.1"/>
    <property type="molecule type" value="Genomic_DNA"/>
</dbReference>
<gene>
    <name evidence="1" type="ordered locus">Q7A_528</name>
</gene>
<reference evidence="1 2" key="2">
    <citation type="journal article" date="2013" name="Int. J. Syst. Evol. Microbiol.">
        <title>Methylophaga nitratireducenticrescens sp. nov. and Methylophaga frappieri sp. nov., isolated from the biofilm of the methanol-fed denitrification system treating the seawater at the Montreal Biodome.</title>
        <authorList>
            <person name="Villeneuve C."/>
            <person name="Martineau C."/>
            <person name="Mauffrey F."/>
            <person name="Villemur R."/>
        </authorList>
    </citation>
    <scope>NUCLEOTIDE SEQUENCE [LARGE SCALE GENOMIC DNA]</scope>
    <source>
        <strain evidence="1 2">JAM1</strain>
    </source>
</reference>
<dbReference type="AlphaFoldDB" id="I1XG55"/>
<dbReference type="Proteomes" id="UP000009144">
    <property type="component" value="Chromosome"/>
</dbReference>
<dbReference type="Pfam" id="PF13519">
    <property type="entry name" value="VWA_2"/>
    <property type="match status" value="1"/>
</dbReference>
<dbReference type="PROSITE" id="PS50234">
    <property type="entry name" value="VWFA"/>
    <property type="match status" value="1"/>
</dbReference>
<dbReference type="InterPro" id="IPR002035">
    <property type="entry name" value="VWF_A"/>
</dbReference>
<dbReference type="SUPFAM" id="SSF53300">
    <property type="entry name" value="vWA-like"/>
    <property type="match status" value="1"/>
</dbReference>
<reference evidence="1 2" key="1">
    <citation type="journal article" date="2012" name="J. Bacteriol.">
        <title>Complete genome sequences of Methylophaga sp. strain JAM1 and Methylophaga sp. strain JAM7.</title>
        <authorList>
            <person name="Villeneuve C."/>
            <person name="Martineau C."/>
            <person name="Mauffrey F."/>
            <person name="Villemur R."/>
        </authorList>
    </citation>
    <scope>NUCLEOTIDE SEQUENCE [LARGE SCALE GENOMIC DNA]</scope>
    <source>
        <strain evidence="1 2">JAM1</strain>
    </source>
</reference>
<dbReference type="InterPro" id="IPR036465">
    <property type="entry name" value="vWFA_dom_sf"/>
</dbReference>
<dbReference type="eggNOG" id="COG2304">
    <property type="taxonomic scope" value="Bacteria"/>
</dbReference>
<dbReference type="HOGENOM" id="CLU_064961_0_0_6"/>
<dbReference type="RefSeq" id="WP_014705749.1">
    <property type="nucleotide sequence ID" value="NC_017857.3"/>
</dbReference>
<protein>
    <submittedName>
        <fullName evidence="1">MxaL protein</fullName>
    </submittedName>
</protein>
<dbReference type="KEGG" id="mej:Q7A_528"/>
<dbReference type="SMART" id="SM00327">
    <property type="entry name" value="VWA"/>
    <property type="match status" value="1"/>
</dbReference>
<evidence type="ECO:0000313" key="1">
    <source>
        <dbReference type="EMBL" id="AFI83374.1"/>
    </source>
</evidence>
<sequence>MKSIWLLGSSAVLLIIAVLMPNLPFPSKKYDYFFMVDITRSMNVEDYRDNNGDPISRLEKVKADALAAIQQLPCGSRVGLGVFTERMPTLLYTPMEACSDYPEIRESIRRIDWRMAWVADSNIIQAFANTLELMRIVELTDATLVFFTDGQEAPPMNTRYAPDLAELQSTDENNNQALINGLIVGVGDHALSRIPKYDEDGIQIGFYTAEDVPQGTTFGLPEDPGKIEGYVPRNAPWGNQSRAGNEHLSSVKEDYLKSLAEPAKFHYHHLQTSTALLNALTHDDFSQRHIRETDLSYIPASLSLFLLFLAYLPEHIFSRKKTLHKPNINERIPLNSG</sequence>
<dbReference type="PATRIC" id="fig|754476.3.peg.519"/>
<accession>I1XG55</accession>
<dbReference type="STRING" id="754476.Q7A_528"/>
<keyword evidence="2" id="KW-1185">Reference proteome</keyword>
<name>I1XG55_METNJ</name>
<dbReference type="OrthoDB" id="7055767at2"/>
<proteinExistence type="predicted"/>